<organism evidence="1 2">
    <name type="scientific">Paramecium sonneborni</name>
    <dbReference type="NCBI Taxonomy" id="65129"/>
    <lineage>
        <taxon>Eukaryota</taxon>
        <taxon>Sar</taxon>
        <taxon>Alveolata</taxon>
        <taxon>Ciliophora</taxon>
        <taxon>Intramacronucleata</taxon>
        <taxon>Oligohymenophorea</taxon>
        <taxon>Peniculida</taxon>
        <taxon>Parameciidae</taxon>
        <taxon>Paramecium</taxon>
    </lineage>
</organism>
<keyword evidence="2" id="KW-1185">Reference proteome</keyword>
<sequence>MKEVGLDLKKNQKFYIGSSQQYRNKGCSKIIQLNIVLNYQVIYHQKWMPLTYFVENCTQSFLFETFFFWRFSKMIDEILRNIDHCLFAQIDIQGMKNQLFGFRFIIFSQMSNLVLGYDVNKGGQRIFWRSKRLVNSIVHIQLN</sequence>
<dbReference type="Proteomes" id="UP000692954">
    <property type="component" value="Unassembled WGS sequence"/>
</dbReference>
<proteinExistence type="predicted"/>
<reference evidence="1" key="1">
    <citation type="submission" date="2021-01" db="EMBL/GenBank/DDBJ databases">
        <authorList>
            <consortium name="Genoscope - CEA"/>
            <person name="William W."/>
        </authorList>
    </citation>
    <scope>NUCLEOTIDE SEQUENCE</scope>
</reference>
<evidence type="ECO:0000313" key="1">
    <source>
        <dbReference type="EMBL" id="CAD8116699.1"/>
    </source>
</evidence>
<accession>A0A8S1QM59</accession>
<name>A0A8S1QM59_9CILI</name>
<dbReference type="AlphaFoldDB" id="A0A8S1QM59"/>
<comment type="caution">
    <text evidence="1">The sequence shown here is derived from an EMBL/GenBank/DDBJ whole genome shotgun (WGS) entry which is preliminary data.</text>
</comment>
<protein>
    <submittedName>
        <fullName evidence="1">Uncharacterized protein</fullName>
    </submittedName>
</protein>
<evidence type="ECO:0000313" key="2">
    <source>
        <dbReference type="Proteomes" id="UP000692954"/>
    </source>
</evidence>
<dbReference type="EMBL" id="CAJJDN010000111">
    <property type="protein sequence ID" value="CAD8116699.1"/>
    <property type="molecule type" value="Genomic_DNA"/>
</dbReference>
<gene>
    <name evidence="1" type="ORF">PSON_ATCC_30995.1.T1110184</name>
</gene>